<sequence length="197" mass="22584">MKLSNIEPITKVICDFKMACVPLPKFRTRDNMDTNREYQKLLNHLKETNAQAHEHLEEEIDIVFHKLKFIPLESRPRVAVISNIRDFSQDFRVITQEALDIAGGVWLSMEDLAQADKVIVVQQDASLYNDLPIALQSSLLGETAAISQNELYIIQQSAFEGGTANDFLRQVEIFAEIVQPKYFIYGHEGEGWVRFEL</sequence>
<dbReference type="EMBL" id="JBHUMA010000003">
    <property type="protein sequence ID" value="MFD2597463.1"/>
    <property type="molecule type" value="Genomic_DNA"/>
</dbReference>
<accession>A0ABW5NFZ3</accession>
<proteinExistence type="predicted"/>
<evidence type="ECO:0000256" key="1">
    <source>
        <dbReference type="SAM" id="Coils"/>
    </source>
</evidence>
<name>A0ABW5NFZ3_9SPHI</name>
<keyword evidence="3" id="KW-1185">Reference proteome</keyword>
<feature type="coiled-coil region" evidence="1">
    <location>
        <begin position="31"/>
        <end position="58"/>
    </location>
</feature>
<comment type="caution">
    <text evidence="2">The sequence shown here is derived from an EMBL/GenBank/DDBJ whole genome shotgun (WGS) entry which is preliminary data.</text>
</comment>
<dbReference type="Proteomes" id="UP001597393">
    <property type="component" value="Unassembled WGS sequence"/>
</dbReference>
<gene>
    <name evidence="2" type="ORF">ACFSQ3_00755</name>
</gene>
<keyword evidence="1" id="KW-0175">Coiled coil</keyword>
<evidence type="ECO:0000313" key="3">
    <source>
        <dbReference type="Proteomes" id="UP001597393"/>
    </source>
</evidence>
<reference evidence="3" key="1">
    <citation type="journal article" date="2019" name="Int. J. Syst. Evol. Microbiol.">
        <title>The Global Catalogue of Microorganisms (GCM) 10K type strain sequencing project: providing services to taxonomists for standard genome sequencing and annotation.</title>
        <authorList>
            <consortium name="The Broad Institute Genomics Platform"/>
            <consortium name="The Broad Institute Genome Sequencing Center for Infectious Disease"/>
            <person name="Wu L."/>
            <person name="Ma J."/>
        </authorList>
    </citation>
    <scope>NUCLEOTIDE SEQUENCE [LARGE SCALE GENOMIC DNA]</scope>
    <source>
        <strain evidence="3">KCTC 42248</strain>
    </source>
</reference>
<organism evidence="2 3">
    <name type="scientific">Sphingobacterium corticis</name>
    <dbReference type="NCBI Taxonomy" id="1812823"/>
    <lineage>
        <taxon>Bacteria</taxon>
        <taxon>Pseudomonadati</taxon>
        <taxon>Bacteroidota</taxon>
        <taxon>Sphingobacteriia</taxon>
        <taxon>Sphingobacteriales</taxon>
        <taxon>Sphingobacteriaceae</taxon>
        <taxon>Sphingobacterium</taxon>
    </lineage>
</organism>
<evidence type="ECO:0000313" key="2">
    <source>
        <dbReference type="EMBL" id="MFD2597463.1"/>
    </source>
</evidence>
<protein>
    <submittedName>
        <fullName evidence="2">ABC transporter substrate-binding protein</fullName>
    </submittedName>
</protein>